<protein>
    <submittedName>
        <fullName evidence="1">Uncharacterized protein</fullName>
    </submittedName>
</protein>
<reference evidence="1 2" key="1">
    <citation type="submission" date="2022-04" db="EMBL/GenBank/DDBJ databases">
        <title>Genome sequence of C. roseum typestrain.</title>
        <authorList>
            <person name="Poehlein A."/>
            <person name="Schoch T."/>
            <person name="Duerre P."/>
            <person name="Daniel R."/>
        </authorList>
    </citation>
    <scope>NUCLEOTIDE SEQUENCE [LARGE SCALE GENOMIC DNA]</scope>
    <source>
        <strain evidence="1 2">DSM 7320</strain>
        <plasmid evidence="1 2">p330</plasmid>
    </source>
</reference>
<dbReference type="EMBL" id="CP096984">
    <property type="protein sequence ID" value="URZ13896.1"/>
    <property type="molecule type" value="Genomic_DNA"/>
</dbReference>
<evidence type="ECO:0000313" key="2">
    <source>
        <dbReference type="Proteomes" id="UP000190951"/>
    </source>
</evidence>
<organism evidence="1 2">
    <name type="scientific">Clostridium felsineum</name>
    <dbReference type="NCBI Taxonomy" id="36839"/>
    <lineage>
        <taxon>Bacteria</taxon>
        <taxon>Bacillati</taxon>
        <taxon>Bacillota</taxon>
        <taxon>Clostridia</taxon>
        <taxon>Eubacteriales</taxon>
        <taxon>Clostridiaceae</taxon>
        <taxon>Clostridium</taxon>
    </lineage>
</organism>
<dbReference type="Proteomes" id="UP000190951">
    <property type="component" value="Plasmid p330"/>
</dbReference>
<keyword evidence="2" id="KW-1185">Reference proteome</keyword>
<geneLocation type="plasmid" evidence="1 2">
    <name>p330</name>
</geneLocation>
<accession>A0A1S8MF32</accession>
<sequence length="85" mass="9654">MVRLQLSKDESVKITAFPQTITISTPQNDNLRARYKIINTYGDVLVFELDPNQTIEYRVKVGPCTIKNVSPSLPSNRVIIVEYSL</sequence>
<proteinExistence type="predicted"/>
<dbReference type="STRING" id="84029.CROST_31610"/>
<gene>
    <name evidence="1" type="ORF">CROST_046740</name>
</gene>
<dbReference type="AlphaFoldDB" id="A0A1S8MF32"/>
<dbReference type="RefSeq" id="WP_077832567.1">
    <property type="nucleotide sequence ID" value="NZ_CP096984.1"/>
</dbReference>
<name>A0A1S8MF32_9CLOT</name>
<dbReference type="KEGG" id="crw:CROST_046740"/>
<evidence type="ECO:0000313" key="1">
    <source>
        <dbReference type="EMBL" id="URZ13896.1"/>
    </source>
</evidence>
<keyword evidence="1" id="KW-0614">Plasmid</keyword>